<evidence type="ECO:0000313" key="3">
    <source>
        <dbReference type="EMBL" id="OZM75026.1"/>
    </source>
</evidence>
<dbReference type="InParanoid" id="A0A263DBZ8"/>
<reference evidence="3 4" key="1">
    <citation type="submission" date="2017-07" db="EMBL/GenBank/DDBJ databases">
        <title>Amycolatopsis antarcticus sp. nov., isolated from the surface of an Antarcticus brown macroalga.</title>
        <authorList>
            <person name="Wang J."/>
            <person name="Leiva S."/>
            <person name="Huang J."/>
            <person name="Huang Y."/>
        </authorList>
    </citation>
    <scope>NUCLEOTIDE SEQUENCE [LARGE SCALE GENOMIC DNA]</scope>
    <source>
        <strain evidence="3 4">AU-G6</strain>
    </source>
</reference>
<dbReference type="EMBL" id="NKYE01000001">
    <property type="protein sequence ID" value="OZM75026.1"/>
    <property type="molecule type" value="Genomic_DNA"/>
</dbReference>
<feature type="region of interest" description="Disordered" evidence="1">
    <location>
        <begin position="1"/>
        <end position="20"/>
    </location>
</feature>
<organism evidence="3 4">
    <name type="scientific">Amycolatopsis antarctica</name>
    <dbReference type="NCBI Taxonomy" id="1854586"/>
    <lineage>
        <taxon>Bacteria</taxon>
        <taxon>Bacillati</taxon>
        <taxon>Actinomycetota</taxon>
        <taxon>Actinomycetes</taxon>
        <taxon>Pseudonocardiales</taxon>
        <taxon>Pseudonocardiaceae</taxon>
        <taxon>Amycolatopsis</taxon>
    </lineage>
</organism>
<dbReference type="InterPro" id="IPR007278">
    <property type="entry name" value="DUF397"/>
</dbReference>
<keyword evidence="4" id="KW-1185">Reference proteome</keyword>
<dbReference type="Pfam" id="PF04149">
    <property type="entry name" value="DUF397"/>
    <property type="match status" value="2"/>
</dbReference>
<proteinExistence type="predicted"/>
<evidence type="ECO:0000259" key="2">
    <source>
        <dbReference type="Pfam" id="PF04149"/>
    </source>
</evidence>
<dbReference type="RefSeq" id="WP_094860806.1">
    <property type="nucleotide sequence ID" value="NZ_NKYE01000001.1"/>
</dbReference>
<evidence type="ECO:0000313" key="4">
    <source>
        <dbReference type="Proteomes" id="UP000242444"/>
    </source>
</evidence>
<evidence type="ECO:0000256" key="1">
    <source>
        <dbReference type="SAM" id="MobiDB-lite"/>
    </source>
</evidence>
<dbReference type="OrthoDB" id="3698874at2"/>
<comment type="caution">
    <text evidence="3">The sequence shown here is derived from an EMBL/GenBank/DDBJ whole genome shotgun (WGS) entry which is preliminary data.</text>
</comment>
<feature type="domain" description="DUF397" evidence="2">
    <location>
        <begin position="49"/>
        <end position="98"/>
    </location>
</feature>
<name>A0A263DBZ8_9PSEU</name>
<dbReference type="AlphaFoldDB" id="A0A263DBZ8"/>
<protein>
    <submittedName>
        <fullName evidence="3">DUF397 domain-containing protein</fullName>
    </submittedName>
</protein>
<dbReference type="Proteomes" id="UP000242444">
    <property type="component" value="Unassembled WGS sequence"/>
</dbReference>
<gene>
    <name evidence="3" type="ORF">CFN78_02230</name>
</gene>
<feature type="domain" description="DUF397" evidence="2">
    <location>
        <begin position="9"/>
        <end position="29"/>
    </location>
</feature>
<sequence length="101" mass="11181">MTAPDFTHAVWRKSSRSGSDSNCVEVAFLNWRKSTRSTSESNCVEVAFADWHKSTRSSHESNCVEVGHAPGLVGVRDTKDRDGGTLAFPAPAWHAFLRTHH</sequence>
<accession>A0A263DBZ8</accession>